<dbReference type="Gene3D" id="3.80.10.10">
    <property type="entry name" value="Ribonuclease Inhibitor"/>
    <property type="match status" value="1"/>
</dbReference>
<sequence length="187" mass="20081">MDAISNAPESIRNAIHTIQFGSTDSGYRSGVTDSAIARLAHACPNLQTATFLSATSLTDASVISLIKHCPYIHTIQITGHDKDTGLIKETCFTDLLAHPLQARNLVKLYLADQKLSVKTVVLYSETMSDLEIVEGSTVGNSLAAAEYAGSDGKTMTTWQGGRIKGRLVDRGVRGLRSLVSGKTWMLA</sequence>
<dbReference type="Proteomes" id="UP000799770">
    <property type="component" value="Unassembled WGS sequence"/>
</dbReference>
<organism evidence="1 2">
    <name type="scientific">Lophiotrema nucula</name>
    <dbReference type="NCBI Taxonomy" id="690887"/>
    <lineage>
        <taxon>Eukaryota</taxon>
        <taxon>Fungi</taxon>
        <taxon>Dikarya</taxon>
        <taxon>Ascomycota</taxon>
        <taxon>Pezizomycotina</taxon>
        <taxon>Dothideomycetes</taxon>
        <taxon>Pleosporomycetidae</taxon>
        <taxon>Pleosporales</taxon>
        <taxon>Lophiotremataceae</taxon>
        <taxon>Lophiotrema</taxon>
    </lineage>
</organism>
<dbReference type="AlphaFoldDB" id="A0A6A5Z3I3"/>
<accession>A0A6A5Z3I3</accession>
<name>A0A6A5Z3I3_9PLEO</name>
<evidence type="ECO:0008006" key="3">
    <source>
        <dbReference type="Google" id="ProtNLM"/>
    </source>
</evidence>
<keyword evidence="2" id="KW-1185">Reference proteome</keyword>
<dbReference type="EMBL" id="ML977327">
    <property type="protein sequence ID" value="KAF2113626.1"/>
    <property type="molecule type" value="Genomic_DNA"/>
</dbReference>
<gene>
    <name evidence="1" type="ORF">BDV96DRAFT_601111</name>
</gene>
<evidence type="ECO:0000313" key="2">
    <source>
        <dbReference type="Proteomes" id="UP000799770"/>
    </source>
</evidence>
<dbReference type="OrthoDB" id="550575at2759"/>
<evidence type="ECO:0000313" key="1">
    <source>
        <dbReference type="EMBL" id="KAF2113626.1"/>
    </source>
</evidence>
<reference evidence="1" key="1">
    <citation type="journal article" date="2020" name="Stud. Mycol.">
        <title>101 Dothideomycetes genomes: a test case for predicting lifestyles and emergence of pathogens.</title>
        <authorList>
            <person name="Haridas S."/>
            <person name="Albert R."/>
            <person name="Binder M."/>
            <person name="Bloem J."/>
            <person name="Labutti K."/>
            <person name="Salamov A."/>
            <person name="Andreopoulos B."/>
            <person name="Baker S."/>
            <person name="Barry K."/>
            <person name="Bills G."/>
            <person name="Bluhm B."/>
            <person name="Cannon C."/>
            <person name="Castanera R."/>
            <person name="Culley D."/>
            <person name="Daum C."/>
            <person name="Ezra D."/>
            <person name="Gonzalez J."/>
            <person name="Henrissat B."/>
            <person name="Kuo A."/>
            <person name="Liang C."/>
            <person name="Lipzen A."/>
            <person name="Lutzoni F."/>
            <person name="Magnuson J."/>
            <person name="Mondo S."/>
            <person name="Nolan M."/>
            <person name="Ohm R."/>
            <person name="Pangilinan J."/>
            <person name="Park H.-J."/>
            <person name="Ramirez L."/>
            <person name="Alfaro M."/>
            <person name="Sun H."/>
            <person name="Tritt A."/>
            <person name="Yoshinaga Y."/>
            <person name="Zwiers L.-H."/>
            <person name="Turgeon B."/>
            <person name="Goodwin S."/>
            <person name="Spatafora J."/>
            <person name="Crous P."/>
            <person name="Grigoriev I."/>
        </authorList>
    </citation>
    <scope>NUCLEOTIDE SEQUENCE</scope>
    <source>
        <strain evidence="1">CBS 627.86</strain>
    </source>
</reference>
<proteinExistence type="predicted"/>
<dbReference type="InterPro" id="IPR032675">
    <property type="entry name" value="LRR_dom_sf"/>
</dbReference>
<protein>
    <recommendedName>
        <fullName evidence="3">F-box domain-containing protein</fullName>
    </recommendedName>
</protein>